<proteinExistence type="predicted"/>
<dbReference type="PANTHER" id="PTHR43766:SF1">
    <property type="entry name" value="TRYPTOPHAN--TRNA LIGASE, MITOCHONDRIAL"/>
    <property type="match status" value="1"/>
</dbReference>
<dbReference type="PANTHER" id="PTHR43766">
    <property type="entry name" value="TRYPTOPHAN--TRNA LIGASE, MITOCHONDRIAL"/>
    <property type="match status" value="1"/>
</dbReference>
<dbReference type="SUPFAM" id="SSF52374">
    <property type="entry name" value="Nucleotidylyl transferase"/>
    <property type="match status" value="1"/>
</dbReference>
<dbReference type="InterPro" id="IPR014729">
    <property type="entry name" value="Rossmann-like_a/b/a_fold"/>
</dbReference>
<reference evidence="1" key="1">
    <citation type="submission" date="2023-02" db="EMBL/GenBank/DDBJ databases">
        <title>Georgenia sp.10Sc9-8, isolated from a soil sample collected from the Taklamakan desert.</title>
        <authorList>
            <person name="Liu S."/>
        </authorList>
    </citation>
    <scope>NUCLEOTIDE SEQUENCE</scope>
    <source>
        <strain evidence="1">10Sc9-8</strain>
    </source>
</reference>
<evidence type="ECO:0000313" key="2">
    <source>
        <dbReference type="Proteomes" id="UP001165561"/>
    </source>
</evidence>
<dbReference type="Gene3D" id="3.40.50.620">
    <property type="entry name" value="HUPs"/>
    <property type="match status" value="1"/>
</dbReference>
<dbReference type="Proteomes" id="UP001165561">
    <property type="component" value="Unassembled WGS sequence"/>
</dbReference>
<accession>A0ABT5TWL7</accession>
<sequence>IAAMCTGRRPQDVAAEIGDGGAGTLKKVVTEAVNEMLAPVRARRAELVADPGYLERVLAEGNERATAIAESTLTDVRRAMRMDY</sequence>
<dbReference type="GO" id="GO:0016874">
    <property type="term" value="F:ligase activity"/>
    <property type="evidence" value="ECO:0007669"/>
    <property type="project" value="UniProtKB-KW"/>
</dbReference>
<gene>
    <name evidence="1" type="ORF">PU560_03620</name>
</gene>
<keyword evidence="1" id="KW-0436">Ligase</keyword>
<dbReference type="InterPro" id="IPR050203">
    <property type="entry name" value="Trp-tRNA_synthetase"/>
</dbReference>
<comment type="caution">
    <text evidence="1">The sequence shown here is derived from an EMBL/GenBank/DDBJ whole genome shotgun (WGS) entry which is preliminary data.</text>
</comment>
<protein>
    <submittedName>
        <fullName evidence="1">Tryptophan--tRNA ligase</fullName>
    </submittedName>
</protein>
<keyword evidence="2" id="KW-1185">Reference proteome</keyword>
<dbReference type="Gene3D" id="1.10.240.10">
    <property type="entry name" value="Tyrosyl-Transfer RNA Synthetase"/>
    <property type="match status" value="1"/>
</dbReference>
<organism evidence="1 2">
    <name type="scientific">Georgenia halotolerans</name>
    <dbReference type="NCBI Taxonomy" id="3028317"/>
    <lineage>
        <taxon>Bacteria</taxon>
        <taxon>Bacillati</taxon>
        <taxon>Actinomycetota</taxon>
        <taxon>Actinomycetes</taxon>
        <taxon>Micrococcales</taxon>
        <taxon>Bogoriellaceae</taxon>
        <taxon>Georgenia</taxon>
    </lineage>
</organism>
<evidence type="ECO:0000313" key="1">
    <source>
        <dbReference type="EMBL" id="MDD9205555.1"/>
    </source>
</evidence>
<name>A0ABT5TWL7_9MICO</name>
<dbReference type="EMBL" id="JARACI010000549">
    <property type="protein sequence ID" value="MDD9205555.1"/>
    <property type="molecule type" value="Genomic_DNA"/>
</dbReference>
<feature type="non-terminal residue" evidence="1">
    <location>
        <position position="1"/>
    </location>
</feature>